<protein>
    <recommendedName>
        <fullName evidence="1">Fucosyltransferase N-terminal domain-containing protein</fullName>
    </recommendedName>
</protein>
<dbReference type="PANTHER" id="PTHR11929:SF194">
    <property type="entry name" value="ALPHA-(1,3)-FUCOSYLTRANSFERASE 10"/>
    <property type="match status" value="1"/>
</dbReference>
<evidence type="ECO:0000313" key="3">
    <source>
        <dbReference type="Proteomes" id="UP001152795"/>
    </source>
</evidence>
<dbReference type="Proteomes" id="UP001152795">
    <property type="component" value="Unassembled WGS sequence"/>
</dbReference>
<dbReference type="SUPFAM" id="SSF53756">
    <property type="entry name" value="UDP-Glycosyltransferase/glycogen phosphorylase"/>
    <property type="match status" value="1"/>
</dbReference>
<dbReference type="InterPro" id="IPR001503">
    <property type="entry name" value="Glyco_trans_10"/>
</dbReference>
<sequence>MLVKQHAKKLPLPIFLFVAFSTIIGITLLLLSLFFSDTSPNLTRVPYAADEKVLLLFWSKLWGFPAKKSEGFLEKGIGKDQCPVSCEVTSNRDRIKQAHAFIVHARDPYPLPPNRDIPWILTTLENPVYTPVLKKPEYMSQVHLLRSYRLDSDFPTPLFKKPNLDPPVPFKNKTGRIMAAFSNCEPVRTRVPQTINEIYPGRFLRCMFAQ</sequence>
<dbReference type="PANTHER" id="PTHR11929">
    <property type="entry name" value="ALPHA- 1,3 -FUCOSYLTRANSFERASE"/>
    <property type="match status" value="1"/>
</dbReference>
<dbReference type="EMBL" id="CACRXK020004011">
    <property type="protein sequence ID" value="CAB4001130.1"/>
    <property type="molecule type" value="Genomic_DNA"/>
</dbReference>
<dbReference type="GO" id="GO:0016020">
    <property type="term" value="C:membrane"/>
    <property type="evidence" value="ECO:0007669"/>
    <property type="project" value="InterPro"/>
</dbReference>
<accession>A0A7D9E894</accession>
<evidence type="ECO:0000313" key="2">
    <source>
        <dbReference type="EMBL" id="CAB4001130.1"/>
    </source>
</evidence>
<gene>
    <name evidence="2" type="ORF">PACLA_8A056505</name>
</gene>
<dbReference type="AlphaFoldDB" id="A0A7D9E894"/>
<dbReference type="GO" id="GO:0046920">
    <property type="term" value="F:alpha-(1-&gt;3)-fucosyltransferase activity"/>
    <property type="evidence" value="ECO:0007669"/>
    <property type="project" value="TreeGrafter"/>
</dbReference>
<keyword evidence="3" id="KW-1185">Reference proteome</keyword>
<name>A0A7D9E894_PARCT</name>
<organism evidence="2 3">
    <name type="scientific">Paramuricea clavata</name>
    <name type="common">Red gorgonian</name>
    <name type="synonym">Violescent sea-whip</name>
    <dbReference type="NCBI Taxonomy" id="317549"/>
    <lineage>
        <taxon>Eukaryota</taxon>
        <taxon>Metazoa</taxon>
        <taxon>Cnidaria</taxon>
        <taxon>Anthozoa</taxon>
        <taxon>Octocorallia</taxon>
        <taxon>Malacalcyonacea</taxon>
        <taxon>Plexauridae</taxon>
        <taxon>Paramuricea</taxon>
    </lineage>
</organism>
<dbReference type="OrthoDB" id="427096at2759"/>
<dbReference type="Pfam" id="PF17039">
    <property type="entry name" value="Glyco_tran_10_N"/>
    <property type="match status" value="1"/>
</dbReference>
<reference evidence="2" key="1">
    <citation type="submission" date="2020-04" db="EMBL/GenBank/DDBJ databases">
        <authorList>
            <person name="Alioto T."/>
            <person name="Alioto T."/>
            <person name="Gomez Garrido J."/>
        </authorList>
    </citation>
    <scope>NUCLEOTIDE SEQUENCE</scope>
    <source>
        <strain evidence="2">A484AB</strain>
    </source>
</reference>
<comment type="caution">
    <text evidence="2">The sequence shown here is derived from an EMBL/GenBank/DDBJ whole genome shotgun (WGS) entry which is preliminary data.</text>
</comment>
<evidence type="ECO:0000259" key="1">
    <source>
        <dbReference type="Pfam" id="PF17039"/>
    </source>
</evidence>
<proteinExistence type="predicted"/>
<dbReference type="InterPro" id="IPR031481">
    <property type="entry name" value="Glyco_tran_10_N"/>
</dbReference>
<feature type="domain" description="Fucosyltransferase N-terminal" evidence="1">
    <location>
        <begin position="51"/>
        <end position="157"/>
    </location>
</feature>